<keyword evidence="3" id="KW-1185">Reference proteome</keyword>
<accession>A0ABD6F046</accession>
<feature type="transmembrane region" description="Helical" evidence="1">
    <location>
        <begin position="21"/>
        <end position="39"/>
    </location>
</feature>
<dbReference type="AlphaFoldDB" id="A0ABD6F046"/>
<organism evidence="2 3">
    <name type="scientific">Gnathostoma spinigerum</name>
    <dbReference type="NCBI Taxonomy" id="75299"/>
    <lineage>
        <taxon>Eukaryota</taxon>
        <taxon>Metazoa</taxon>
        <taxon>Ecdysozoa</taxon>
        <taxon>Nematoda</taxon>
        <taxon>Chromadorea</taxon>
        <taxon>Rhabditida</taxon>
        <taxon>Spirurina</taxon>
        <taxon>Gnathostomatomorpha</taxon>
        <taxon>Gnathostomatoidea</taxon>
        <taxon>Gnathostomatidae</taxon>
        <taxon>Gnathostoma</taxon>
    </lineage>
</organism>
<evidence type="ECO:0000256" key="1">
    <source>
        <dbReference type="SAM" id="Phobius"/>
    </source>
</evidence>
<keyword evidence="1" id="KW-0472">Membrane</keyword>
<gene>
    <name evidence="2" type="ORF">AB6A40_010598</name>
</gene>
<feature type="transmembrane region" description="Helical" evidence="1">
    <location>
        <begin position="81"/>
        <end position="99"/>
    </location>
</feature>
<keyword evidence="1" id="KW-1133">Transmembrane helix</keyword>
<dbReference type="Proteomes" id="UP001608902">
    <property type="component" value="Unassembled WGS sequence"/>
</dbReference>
<comment type="caution">
    <text evidence="2">The sequence shown here is derived from an EMBL/GenBank/DDBJ whole genome shotgun (WGS) entry which is preliminary data.</text>
</comment>
<proteinExistence type="predicted"/>
<sequence length="100" mass="11735">MFDFFLPPENVSRMENIYRRILSSLFRLLLSTFTSYILFEFLFSSVWMHGYVWSINQKIDFDFTRASAGDIIEHQMMACSFGQRVCIAFGITLTTLLLLL</sequence>
<keyword evidence="1" id="KW-0812">Transmembrane</keyword>
<name>A0ABD6F046_9BILA</name>
<dbReference type="EMBL" id="JBGFUD010014287">
    <property type="protein sequence ID" value="MFH4983889.1"/>
    <property type="molecule type" value="Genomic_DNA"/>
</dbReference>
<evidence type="ECO:0000313" key="2">
    <source>
        <dbReference type="EMBL" id="MFH4983889.1"/>
    </source>
</evidence>
<evidence type="ECO:0000313" key="3">
    <source>
        <dbReference type="Proteomes" id="UP001608902"/>
    </source>
</evidence>
<reference evidence="2 3" key="1">
    <citation type="submission" date="2024-08" db="EMBL/GenBank/DDBJ databases">
        <title>Gnathostoma spinigerum genome.</title>
        <authorList>
            <person name="Gonzalez-Bertolin B."/>
            <person name="Monzon S."/>
            <person name="Zaballos A."/>
            <person name="Jimenez P."/>
            <person name="Dekumyoy P."/>
            <person name="Varona S."/>
            <person name="Cuesta I."/>
            <person name="Sumanam S."/>
            <person name="Adisakwattana P."/>
            <person name="Gasser R.B."/>
            <person name="Hernandez-Gonzalez A."/>
            <person name="Young N.D."/>
            <person name="Perteguer M.J."/>
        </authorList>
    </citation>
    <scope>NUCLEOTIDE SEQUENCE [LARGE SCALE GENOMIC DNA]</scope>
    <source>
        <strain evidence="2">AL3</strain>
        <tissue evidence="2">Liver</tissue>
    </source>
</reference>
<protein>
    <submittedName>
        <fullName evidence="2">Uncharacterized protein</fullName>
    </submittedName>
</protein>